<sequence>MPMKRLAYLTGLLGLLALTALVIHQGAGDIAAVMARGGWPLLLLVPLHALPLLLDAQGWRVLLTSADPDERAGVGFLWWVAAVREAVGRLLPTVGVGGELVGIRLTRLRIHDTTAVTASVVVEVMVTMFSQYLFAATGVLMLVAALQQRAGVWIILAGLLLSLPVPVLFALSLRHAALFEKLEGAARRLFGADHRVVALIDGARLDAHIRALNRRHRELAKALGWQLAGLLSGTLEIWLALWLLGHPVPFWQALAIESLTQAARHVAFFVPAGLGVQDAVVMLLGQVLGMSAEVALALALVKRAREILFGVPALLSWQWVELRRWRRGGDRGGDREQRAP</sequence>
<organism evidence="7 8">
    <name type="scientific">Cupriavidus taiwanensis</name>
    <dbReference type="NCBI Taxonomy" id="164546"/>
    <lineage>
        <taxon>Bacteria</taxon>
        <taxon>Pseudomonadati</taxon>
        <taxon>Pseudomonadota</taxon>
        <taxon>Betaproteobacteria</taxon>
        <taxon>Burkholderiales</taxon>
        <taxon>Burkholderiaceae</taxon>
        <taxon>Cupriavidus</taxon>
    </lineage>
</organism>
<keyword evidence="3 6" id="KW-0812">Transmembrane</keyword>
<dbReference type="EMBL" id="OFTH01000043">
    <property type="protein sequence ID" value="SOZ71633.1"/>
    <property type="molecule type" value="Genomic_DNA"/>
</dbReference>
<feature type="transmembrane region" description="Helical" evidence="6">
    <location>
        <begin position="114"/>
        <end position="144"/>
    </location>
</feature>
<reference evidence="7 8" key="1">
    <citation type="submission" date="2018-01" db="EMBL/GenBank/DDBJ databases">
        <authorList>
            <person name="Clerissi C."/>
        </authorList>
    </citation>
    <scope>NUCLEOTIDE SEQUENCE [LARGE SCALE GENOMIC DNA]</scope>
    <source>
        <strain evidence="7">Cupriavidus taiwanensis STM 8556</strain>
    </source>
</reference>
<keyword evidence="4 6" id="KW-1133">Transmembrane helix</keyword>
<feature type="transmembrane region" description="Helical" evidence="6">
    <location>
        <begin position="223"/>
        <end position="244"/>
    </location>
</feature>
<feature type="transmembrane region" description="Helical" evidence="6">
    <location>
        <begin position="38"/>
        <end position="54"/>
    </location>
</feature>
<proteinExistence type="predicted"/>
<keyword evidence="5 6" id="KW-0472">Membrane</keyword>
<feature type="transmembrane region" description="Helical" evidence="6">
    <location>
        <begin position="279"/>
        <end position="301"/>
    </location>
</feature>
<dbReference type="GO" id="GO:0005886">
    <property type="term" value="C:plasma membrane"/>
    <property type="evidence" value="ECO:0007669"/>
    <property type="project" value="UniProtKB-SubCell"/>
</dbReference>
<dbReference type="Pfam" id="PF03706">
    <property type="entry name" value="LPG_synthase_TM"/>
    <property type="match status" value="1"/>
</dbReference>
<evidence type="ECO:0000313" key="7">
    <source>
        <dbReference type="EMBL" id="SOZ71633.1"/>
    </source>
</evidence>
<evidence type="ECO:0000313" key="8">
    <source>
        <dbReference type="Proteomes" id="UP000256952"/>
    </source>
</evidence>
<gene>
    <name evidence="7" type="ORF">CBM2613_B180095</name>
</gene>
<feature type="transmembrane region" description="Helical" evidence="6">
    <location>
        <begin position="150"/>
        <end position="171"/>
    </location>
</feature>
<dbReference type="NCBIfam" id="TIGR03476">
    <property type="entry name" value="HpnL"/>
    <property type="match status" value="1"/>
</dbReference>
<evidence type="ECO:0000256" key="3">
    <source>
        <dbReference type="ARBA" id="ARBA00022692"/>
    </source>
</evidence>
<name>A0A976G4U4_9BURK</name>
<comment type="caution">
    <text evidence="7">The sequence shown here is derived from an EMBL/GenBank/DDBJ whole genome shotgun (WGS) entry which is preliminary data.</text>
</comment>
<evidence type="ECO:0000256" key="1">
    <source>
        <dbReference type="ARBA" id="ARBA00004651"/>
    </source>
</evidence>
<evidence type="ECO:0000256" key="5">
    <source>
        <dbReference type="ARBA" id="ARBA00023136"/>
    </source>
</evidence>
<evidence type="ECO:0000256" key="2">
    <source>
        <dbReference type="ARBA" id="ARBA00022475"/>
    </source>
</evidence>
<dbReference type="InterPro" id="IPR022791">
    <property type="entry name" value="L-PG_synthase/AglD"/>
</dbReference>
<dbReference type="Proteomes" id="UP000256952">
    <property type="component" value="Chromosome CBM2613_b"/>
</dbReference>
<dbReference type="AlphaFoldDB" id="A0A976G4U4"/>
<accession>A0A976G4U4</accession>
<keyword evidence="2" id="KW-1003">Cell membrane</keyword>
<evidence type="ECO:0000256" key="4">
    <source>
        <dbReference type="ARBA" id="ARBA00022989"/>
    </source>
</evidence>
<evidence type="ECO:0000256" key="6">
    <source>
        <dbReference type="SAM" id="Phobius"/>
    </source>
</evidence>
<protein>
    <submittedName>
        <fullName evidence="7">Uncharacterized protein</fullName>
    </submittedName>
</protein>
<comment type="subcellular location">
    <subcellularLocation>
        <location evidence="1">Cell membrane</location>
        <topology evidence="1">Multi-pass membrane protein</topology>
    </subcellularLocation>
</comment>